<reference evidence="2 3" key="1">
    <citation type="submission" date="2020-08" db="EMBL/GenBank/DDBJ databases">
        <title>A Genomic Blueprint of the Chicken Gut Microbiome.</title>
        <authorList>
            <person name="Gilroy R."/>
            <person name="Ravi A."/>
            <person name="Getino M."/>
            <person name="Pursley I."/>
            <person name="Horton D.L."/>
            <person name="Alikhan N.-F."/>
            <person name="Baker D."/>
            <person name="Gharbi K."/>
            <person name="Hall N."/>
            <person name="Watson M."/>
            <person name="Adriaenssens E.M."/>
            <person name="Foster-Nyarko E."/>
            <person name="Jarju S."/>
            <person name="Secka A."/>
            <person name="Antonio M."/>
            <person name="Oren A."/>
            <person name="Chaudhuri R."/>
            <person name="La Ragione R.M."/>
            <person name="Hildebrand F."/>
            <person name="Pallen M.J."/>
        </authorList>
    </citation>
    <scope>NUCLEOTIDE SEQUENCE [LARGE SCALE GENOMIC DNA]</scope>
    <source>
        <strain evidence="2 3">Sa1YVA6</strain>
    </source>
</reference>
<evidence type="ECO:0000256" key="1">
    <source>
        <dbReference type="SAM" id="MobiDB-lite"/>
    </source>
</evidence>
<feature type="compositionally biased region" description="Basic and acidic residues" evidence="1">
    <location>
        <begin position="41"/>
        <end position="84"/>
    </location>
</feature>
<evidence type="ECO:0000313" key="3">
    <source>
        <dbReference type="Proteomes" id="UP000600565"/>
    </source>
</evidence>
<evidence type="ECO:0000313" key="2">
    <source>
        <dbReference type="EMBL" id="MBD8034057.1"/>
    </source>
</evidence>
<dbReference type="RefSeq" id="WP_191704558.1">
    <property type="nucleotide sequence ID" value="NZ_JACSPW010000012.1"/>
</dbReference>
<comment type="caution">
    <text evidence="2">The sequence shown here is derived from an EMBL/GenBank/DDBJ whole genome shotgun (WGS) entry which is preliminary data.</text>
</comment>
<dbReference type="EMBL" id="JACSPW010000012">
    <property type="protein sequence ID" value="MBD8034057.1"/>
    <property type="molecule type" value="Genomic_DNA"/>
</dbReference>
<protein>
    <submittedName>
        <fullName evidence="2">Uncharacterized protein</fullName>
    </submittedName>
</protein>
<name>A0ABR8XQ48_9BACL</name>
<accession>A0ABR8XQ48</accession>
<gene>
    <name evidence="2" type="ORF">H9632_13380</name>
</gene>
<proteinExistence type="predicted"/>
<organism evidence="2 3">
    <name type="scientific">Solibacillus merdavium</name>
    <dbReference type="NCBI Taxonomy" id="2762218"/>
    <lineage>
        <taxon>Bacteria</taxon>
        <taxon>Bacillati</taxon>
        <taxon>Bacillota</taxon>
        <taxon>Bacilli</taxon>
        <taxon>Bacillales</taxon>
        <taxon>Caryophanaceae</taxon>
        <taxon>Solibacillus</taxon>
    </lineage>
</organism>
<keyword evidence="3" id="KW-1185">Reference proteome</keyword>
<dbReference type="Proteomes" id="UP000600565">
    <property type="component" value="Unassembled WGS sequence"/>
</dbReference>
<feature type="region of interest" description="Disordered" evidence="1">
    <location>
        <begin position="38"/>
        <end position="84"/>
    </location>
</feature>
<sequence length="239" mass="26891">MKRNRSKSVKMFKYSGIAFLVLITSFIGFGVTSDDLEAANEPEKVEATASKEDSKDESKEEKAIPESAEKVEANKKAKADADAKKDADKLAAEKKYYLTDVKPKVDTMMSLYDKAWNELWKPTFEGLGTTVDVYTAYGNMKQLEQRYDSLYKTIGSIDGSGLSKENEEKFNEFITNMKNAAMWRGEAAEKARKMFDEGNYSPSKFDKVKTDVSYADNEMMLAILALTTLEMSLGVDRDE</sequence>